<dbReference type="PANTHER" id="PTHR39474">
    <property type="entry name" value="UNNAMED PRODUCT"/>
    <property type="match status" value="1"/>
</dbReference>
<name>J5QV79_TRIAS</name>
<dbReference type="OrthoDB" id="4590138at2759"/>
<dbReference type="GeneID" id="25985097"/>
<comment type="caution">
    <text evidence="1">The sequence shown here is derived from an EMBL/GenBank/DDBJ whole genome shotgun (WGS) entry which is preliminary data.</text>
</comment>
<organism evidence="1 2">
    <name type="scientific">Trichosporon asahii var. asahii (strain ATCC 90039 / CBS 2479 / JCM 2466 / KCTC 7840 / NBRC 103889/ NCYC 2677 / UAMH 7654)</name>
    <name type="common">Yeast</name>
    <dbReference type="NCBI Taxonomy" id="1186058"/>
    <lineage>
        <taxon>Eukaryota</taxon>
        <taxon>Fungi</taxon>
        <taxon>Dikarya</taxon>
        <taxon>Basidiomycota</taxon>
        <taxon>Agaricomycotina</taxon>
        <taxon>Tremellomycetes</taxon>
        <taxon>Trichosporonales</taxon>
        <taxon>Trichosporonaceae</taxon>
        <taxon>Trichosporon</taxon>
    </lineage>
</organism>
<dbReference type="PANTHER" id="PTHR39474:SF1">
    <property type="entry name" value="FUNGAL SPECIFIC TRANSCRIPTION FACTOR"/>
    <property type="match status" value="1"/>
</dbReference>
<sequence>MSDEQKAPLAIENTAANPDKAANVLEVDGQAIKLDSMGPMIVNADGTGRERSSPQTISRITNWQELSDIEKERTVRLLVKKRNLVRMKKLEADAPEGEERVTALQS</sequence>
<dbReference type="Proteomes" id="UP000002748">
    <property type="component" value="Unassembled WGS sequence"/>
</dbReference>
<proteinExistence type="predicted"/>
<dbReference type="EMBL" id="ALBS01000174">
    <property type="protein sequence ID" value="EJT49283.1"/>
    <property type="molecule type" value="Genomic_DNA"/>
</dbReference>
<evidence type="ECO:0000313" key="1">
    <source>
        <dbReference type="EMBL" id="EJT49283.1"/>
    </source>
</evidence>
<dbReference type="RefSeq" id="XP_014180097.1">
    <property type="nucleotide sequence ID" value="XM_014324622.1"/>
</dbReference>
<reference evidence="1 2" key="1">
    <citation type="journal article" date="2012" name="Eukaryot. Cell">
        <title>Draft genome sequence of CBS 2479, the standard type strain of Trichosporon asahii.</title>
        <authorList>
            <person name="Yang R.Y."/>
            <person name="Li H.T."/>
            <person name="Zhu H."/>
            <person name="Zhou G.P."/>
            <person name="Wang M."/>
            <person name="Wang L."/>
        </authorList>
    </citation>
    <scope>NUCLEOTIDE SEQUENCE [LARGE SCALE GENOMIC DNA]</scope>
    <source>
        <strain evidence="2">ATCC 90039 / CBS 2479 / JCM 2466 / KCTC 7840 / NCYC 2677 / UAMH 7654</strain>
    </source>
</reference>
<protein>
    <submittedName>
        <fullName evidence="1">Uncharacterized protein</fullName>
    </submittedName>
</protein>
<dbReference type="AlphaFoldDB" id="J5QV79"/>
<dbReference type="VEuPathDB" id="FungiDB:A1Q1_01583"/>
<accession>J5QV79</accession>
<dbReference type="KEGG" id="tasa:A1Q1_01583"/>
<dbReference type="HOGENOM" id="CLU_093522_4_0_1"/>
<gene>
    <name evidence="1" type="ORF">A1Q1_01583</name>
</gene>
<evidence type="ECO:0000313" key="2">
    <source>
        <dbReference type="Proteomes" id="UP000002748"/>
    </source>
</evidence>